<organism evidence="9 10">
    <name type="scientific">Lactonifactor longoviformis DSM 17459</name>
    <dbReference type="NCBI Taxonomy" id="1122155"/>
    <lineage>
        <taxon>Bacteria</taxon>
        <taxon>Bacillati</taxon>
        <taxon>Bacillota</taxon>
        <taxon>Clostridia</taxon>
        <taxon>Eubacteriales</taxon>
        <taxon>Clostridiaceae</taxon>
        <taxon>Lactonifactor</taxon>
    </lineage>
</organism>
<feature type="transmembrane region" description="Helical" evidence="8">
    <location>
        <begin position="47"/>
        <end position="80"/>
    </location>
</feature>
<dbReference type="GO" id="GO:0005886">
    <property type="term" value="C:plasma membrane"/>
    <property type="evidence" value="ECO:0007669"/>
    <property type="project" value="UniProtKB-SubCell"/>
</dbReference>
<dbReference type="GO" id="GO:0022857">
    <property type="term" value="F:transmembrane transporter activity"/>
    <property type="evidence" value="ECO:0007669"/>
    <property type="project" value="InterPro"/>
</dbReference>
<keyword evidence="7 8" id="KW-0472">Membrane</keyword>
<name>A0A1M5A4Q1_9CLOT</name>
<dbReference type="Pfam" id="PF02653">
    <property type="entry name" value="BPD_transp_2"/>
    <property type="match status" value="1"/>
</dbReference>
<sequence>MKQNHTVMKYIKIFKIYLVFLALFVIMTFASPAFFTKMNILNLLRQLSINGIIATGMTFVIITGGIDLSVGSILALSSIVACDFIHPNTYPIIVPILIALTIGAVCGGINGVIIAKGKVPAFIVTMGMMTICRGMTLMYNNGKAITNFDASFKVIGGGTLLSIPIPIYILVFTMLAGGVLLGKMRLGRYVYAVGGNEASAKISGINVDRIIICVYVIAGILSALAGIVLSSRVITATATAGDGYELDAIAAVVIGGTSLSGGVGSVAGTLAGVLIIGVLNNGLDLLNVPSYYQQVIQGVIIIGSVFVDQYFKSKKQN</sequence>
<dbReference type="InterPro" id="IPR001851">
    <property type="entry name" value="ABC_transp_permease"/>
</dbReference>
<dbReference type="AlphaFoldDB" id="A0A1M5A4Q1"/>
<gene>
    <name evidence="9" type="ORF">SAMN02745158_03019</name>
</gene>
<reference evidence="9 10" key="1">
    <citation type="submission" date="2016-11" db="EMBL/GenBank/DDBJ databases">
        <authorList>
            <person name="Jaros S."/>
            <person name="Januszkiewicz K."/>
            <person name="Wedrychowicz H."/>
        </authorList>
    </citation>
    <scope>NUCLEOTIDE SEQUENCE [LARGE SCALE GENOMIC DNA]</scope>
    <source>
        <strain evidence="9 10">DSM 17459</strain>
    </source>
</reference>
<keyword evidence="3" id="KW-1003">Cell membrane</keyword>
<keyword evidence="10" id="KW-1185">Reference proteome</keyword>
<evidence type="ECO:0000256" key="8">
    <source>
        <dbReference type="SAM" id="Phobius"/>
    </source>
</evidence>
<dbReference type="EMBL" id="FQVI01000018">
    <property type="protein sequence ID" value="SHF24926.1"/>
    <property type="molecule type" value="Genomic_DNA"/>
</dbReference>
<dbReference type="CDD" id="cd06579">
    <property type="entry name" value="TM_PBP1_transp_AraH_like"/>
    <property type="match status" value="1"/>
</dbReference>
<evidence type="ECO:0000256" key="7">
    <source>
        <dbReference type="ARBA" id="ARBA00023136"/>
    </source>
</evidence>
<evidence type="ECO:0000256" key="5">
    <source>
        <dbReference type="ARBA" id="ARBA00022692"/>
    </source>
</evidence>
<feature type="transmembrane region" description="Helical" evidence="8">
    <location>
        <begin position="210"/>
        <end position="229"/>
    </location>
</feature>
<dbReference type="PANTHER" id="PTHR32196:SF21">
    <property type="entry name" value="ABC TRANSPORTER PERMEASE PROTEIN YPHD-RELATED"/>
    <property type="match status" value="1"/>
</dbReference>
<feature type="transmembrane region" description="Helical" evidence="8">
    <location>
        <begin position="92"/>
        <end position="114"/>
    </location>
</feature>
<evidence type="ECO:0000256" key="1">
    <source>
        <dbReference type="ARBA" id="ARBA00004651"/>
    </source>
</evidence>
<evidence type="ECO:0000256" key="4">
    <source>
        <dbReference type="ARBA" id="ARBA00022519"/>
    </source>
</evidence>
<evidence type="ECO:0000313" key="9">
    <source>
        <dbReference type="EMBL" id="SHF24926.1"/>
    </source>
</evidence>
<evidence type="ECO:0000256" key="6">
    <source>
        <dbReference type="ARBA" id="ARBA00022989"/>
    </source>
</evidence>
<keyword evidence="2" id="KW-0813">Transport</keyword>
<feature type="transmembrane region" description="Helical" evidence="8">
    <location>
        <begin position="121"/>
        <end position="139"/>
    </location>
</feature>
<evidence type="ECO:0000256" key="2">
    <source>
        <dbReference type="ARBA" id="ARBA00022448"/>
    </source>
</evidence>
<keyword evidence="6 8" id="KW-1133">Transmembrane helix</keyword>
<dbReference type="RefSeq" id="WP_072853220.1">
    <property type="nucleotide sequence ID" value="NZ_FQVI01000018.1"/>
</dbReference>
<dbReference type="PANTHER" id="PTHR32196">
    <property type="entry name" value="ABC TRANSPORTER PERMEASE PROTEIN YPHD-RELATED-RELATED"/>
    <property type="match status" value="1"/>
</dbReference>
<evidence type="ECO:0000256" key="3">
    <source>
        <dbReference type="ARBA" id="ARBA00022475"/>
    </source>
</evidence>
<evidence type="ECO:0000313" key="10">
    <source>
        <dbReference type="Proteomes" id="UP000184245"/>
    </source>
</evidence>
<keyword evidence="4" id="KW-0997">Cell inner membrane</keyword>
<feature type="transmembrane region" description="Helical" evidence="8">
    <location>
        <begin position="159"/>
        <end position="181"/>
    </location>
</feature>
<keyword evidence="5 8" id="KW-0812">Transmembrane</keyword>
<accession>A0A1M5A4Q1</accession>
<feature type="transmembrane region" description="Helical" evidence="8">
    <location>
        <begin position="16"/>
        <end position="35"/>
    </location>
</feature>
<comment type="subcellular location">
    <subcellularLocation>
        <location evidence="1">Cell membrane</location>
        <topology evidence="1">Multi-pass membrane protein</topology>
    </subcellularLocation>
</comment>
<feature type="transmembrane region" description="Helical" evidence="8">
    <location>
        <begin position="291"/>
        <end position="311"/>
    </location>
</feature>
<dbReference type="STRING" id="1122155.SAMN02745158_03019"/>
<dbReference type="OrthoDB" id="9815820at2"/>
<dbReference type="Proteomes" id="UP000184245">
    <property type="component" value="Unassembled WGS sequence"/>
</dbReference>
<protein>
    <submittedName>
        <fullName evidence="9">Monosaccharide ABC transporter membrane protein, CUT2 family (TC 3.A.1.2.-)</fullName>
    </submittedName>
</protein>
<proteinExistence type="predicted"/>
<feature type="transmembrane region" description="Helical" evidence="8">
    <location>
        <begin position="249"/>
        <end position="279"/>
    </location>
</feature>